<keyword evidence="4" id="KW-0949">S-adenosyl-L-methionine</keyword>
<dbReference type="PANTHER" id="PTHR10867:SF17">
    <property type="entry name" value="NICOTINAMIDE N-METHYLTRANSFERASE"/>
    <property type="match status" value="1"/>
</dbReference>
<dbReference type="EMBL" id="CAJOBR010000838">
    <property type="protein sequence ID" value="CAF4552017.1"/>
    <property type="molecule type" value="Genomic_DNA"/>
</dbReference>
<dbReference type="PROSITE" id="PS51681">
    <property type="entry name" value="SAM_MT_NNMT_PNMT_TEMT"/>
    <property type="match status" value="1"/>
</dbReference>
<dbReference type="InterPro" id="IPR000940">
    <property type="entry name" value="NNMT_TEMT_trans"/>
</dbReference>
<dbReference type="Proteomes" id="UP000663848">
    <property type="component" value="Unassembled WGS sequence"/>
</dbReference>
<dbReference type="EMBL" id="CAJNYU010001802">
    <property type="protein sequence ID" value="CAF3468757.1"/>
    <property type="molecule type" value="Genomic_DNA"/>
</dbReference>
<comment type="caution">
    <text evidence="5">The sequence shown here is derived from an EMBL/GenBank/DDBJ whole genome shotgun (WGS) entry which is preliminary data.</text>
</comment>
<evidence type="ECO:0000313" key="8">
    <source>
        <dbReference type="Proteomes" id="UP000663872"/>
    </source>
</evidence>
<dbReference type="GO" id="GO:0032259">
    <property type="term" value="P:methylation"/>
    <property type="evidence" value="ECO:0007669"/>
    <property type="project" value="UniProtKB-KW"/>
</dbReference>
<dbReference type="SUPFAM" id="SSF53335">
    <property type="entry name" value="S-adenosyl-L-methionine-dependent methyltransferases"/>
    <property type="match status" value="1"/>
</dbReference>
<organism evidence="5 8">
    <name type="scientific">Rotaria socialis</name>
    <dbReference type="NCBI Taxonomy" id="392032"/>
    <lineage>
        <taxon>Eukaryota</taxon>
        <taxon>Metazoa</taxon>
        <taxon>Spiralia</taxon>
        <taxon>Gnathifera</taxon>
        <taxon>Rotifera</taxon>
        <taxon>Eurotatoria</taxon>
        <taxon>Bdelloidea</taxon>
        <taxon>Philodinida</taxon>
        <taxon>Philodinidae</taxon>
        <taxon>Rotaria</taxon>
    </lineage>
</organism>
<dbReference type="GO" id="GO:0005829">
    <property type="term" value="C:cytosol"/>
    <property type="evidence" value="ECO:0007669"/>
    <property type="project" value="TreeGrafter"/>
</dbReference>
<evidence type="ECO:0000313" key="7">
    <source>
        <dbReference type="EMBL" id="CAF4552017.1"/>
    </source>
</evidence>
<proteinExistence type="inferred from homology"/>
<evidence type="ECO:0000256" key="4">
    <source>
        <dbReference type="ARBA" id="ARBA00022691"/>
    </source>
</evidence>
<name>A0A817T0D8_9BILA</name>
<dbReference type="Proteomes" id="UP000663872">
    <property type="component" value="Unassembled WGS sequence"/>
</dbReference>
<dbReference type="Proteomes" id="UP000663869">
    <property type="component" value="Unassembled WGS sequence"/>
</dbReference>
<dbReference type="AlphaFoldDB" id="A0A817T0D8"/>
<dbReference type="EMBL" id="CAJNYT010000029">
    <property type="protein sequence ID" value="CAF3307417.1"/>
    <property type="molecule type" value="Genomic_DNA"/>
</dbReference>
<comment type="similarity">
    <text evidence="1">Belongs to the class I-like SAM-binding methyltransferase superfamily. NNMT/PNMT/TEMT family.</text>
</comment>
<evidence type="ECO:0000256" key="1">
    <source>
        <dbReference type="ARBA" id="ARBA00007996"/>
    </source>
</evidence>
<gene>
    <name evidence="6" type="ORF">FME351_LOCUS14668</name>
    <name evidence="5" type="ORF">GRG538_LOCUS1163</name>
    <name evidence="7" type="ORF">QYT958_LOCUS8372</name>
</gene>
<accession>A0A817T0D8</accession>
<dbReference type="PANTHER" id="PTHR10867">
    <property type="entry name" value="NNMT/PNMT/TEMT FAMILY MEMBER"/>
    <property type="match status" value="1"/>
</dbReference>
<keyword evidence="3" id="KW-0808">Transferase</keyword>
<evidence type="ECO:0000313" key="5">
    <source>
        <dbReference type="EMBL" id="CAF3307417.1"/>
    </source>
</evidence>
<sequence>MVVGVVEGMSHIVYTLTSVGSTPEGYNQQRPKTKQNMKRVATVTGNHNRFNTISYLQTLYPGVDNNPNEAPLASFFLEKTVQILHDERNRFGNQKVLEFGGGPNLSSSLLLAQYVDSIRFCDSAQSNLTYVSDWIEQKSTVFDWTNYFESILTIAGTSKEKRIEWESRLRDALIRGGLSICDVNDPDCPILSGKSDDHDIIFSSFCLEAACLTIEIFNETIGKLVRLLKPGGLLLLVMVRNESFYYVDAENFFCLSLDETKVRKALQATGELVDIHIDSADTTVEDQKRNTMSDFDGEMIIHAFKTIK</sequence>
<dbReference type="Pfam" id="PF01234">
    <property type="entry name" value="NNMT_PNMT_TEMT"/>
    <property type="match status" value="1"/>
</dbReference>
<evidence type="ECO:0000313" key="6">
    <source>
        <dbReference type="EMBL" id="CAF3468757.1"/>
    </source>
</evidence>
<keyword evidence="2" id="KW-0489">Methyltransferase</keyword>
<reference evidence="5" key="1">
    <citation type="submission" date="2021-02" db="EMBL/GenBank/DDBJ databases">
        <authorList>
            <person name="Nowell W R."/>
        </authorList>
    </citation>
    <scope>NUCLEOTIDE SEQUENCE</scope>
</reference>
<dbReference type="Gene3D" id="3.40.50.150">
    <property type="entry name" value="Vaccinia Virus protein VP39"/>
    <property type="match status" value="1"/>
</dbReference>
<protein>
    <submittedName>
        <fullName evidence="5">Uncharacterized protein</fullName>
    </submittedName>
</protein>
<evidence type="ECO:0000256" key="2">
    <source>
        <dbReference type="ARBA" id="ARBA00022603"/>
    </source>
</evidence>
<dbReference type="InterPro" id="IPR029063">
    <property type="entry name" value="SAM-dependent_MTases_sf"/>
</dbReference>
<dbReference type="GO" id="GO:0008170">
    <property type="term" value="F:N-methyltransferase activity"/>
    <property type="evidence" value="ECO:0007669"/>
    <property type="project" value="TreeGrafter"/>
</dbReference>
<evidence type="ECO:0000256" key="3">
    <source>
        <dbReference type="ARBA" id="ARBA00022679"/>
    </source>
</evidence>